<dbReference type="Proteomes" id="UP000018143">
    <property type="component" value="Unassembled WGS sequence"/>
</dbReference>
<reference evidence="1 2" key="1">
    <citation type="journal article" date="2013" name="Genome Announc.">
        <title>Draft Genome Sequence of Helicobacter fennelliae Strain MRY12-0050, Isolated from a Bacteremia Patient.</title>
        <authorList>
            <person name="Rimbara E."/>
            <person name="Matsui M."/>
            <person name="Mori S."/>
            <person name="Suzuki S."/>
            <person name="Suzuki M."/>
            <person name="Kim H."/>
            <person name="Sekizuka T."/>
            <person name="Kuroda M."/>
            <person name="Shibayama K."/>
        </authorList>
    </citation>
    <scope>NUCLEOTIDE SEQUENCE [LARGE SCALE GENOMIC DNA]</scope>
    <source>
        <strain evidence="1 2">MRY12-0050</strain>
    </source>
</reference>
<dbReference type="EMBL" id="BASD01000001">
    <property type="protein sequence ID" value="GAD17807.1"/>
    <property type="molecule type" value="Genomic_DNA"/>
</dbReference>
<sequence>MQGLFLHYIITQYFQTNAYGFSVFGREWQKFAKYPELSKNKCFYCGI</sequence>
<gene>
    <name evidence="1" type="ORF">HFN_0622</name>
</gene>
<evidence type="ECO:0000313" key="2">
    <source>
        <dbReference type="Proteomes" id="UP000018143"/>
    </source>
</evidence>
<dbReference type="AlphaFoldDB" id="T1DUN3"/>
<proteinExistence type="predicted"/>
<organism evidence="1 2">
    <name type="scientific">Helicobacter fennelliae MRY12-0050</name>
    <dbReference type="NCBI Taxonomy" id="1325130"/>
    <lineage>
        <taxon>Bacteria</taxon>
        <taxon>Pseudomonadati</taxon>
        <taxon>Campylobacterota</taxon>
        <taxon>Epsilonproteobacteria</taxon>
        <taxon>Campylobacterales</taxon>
        <taxon>Helicobacteraceae</taxon>
        <taxon>Helicobacter</taxon>
    </lineage>
</organism>
<accession>T1DUN3</accession>
<protein>
    <submittedName>
        <fullName evidence="1">Uncharacterized protein</fullName>
    </submittedName>
</protein>
<comment type="caution">
    <text evidence="1">The sequence shown here is derived from an EMBL/GenBank/DDBJ whole genome shotgun (WGS) entry which is preliminary data.</text>
</comment>
<name>T1DUN3_9HELI</name>
<evidence type="ECO:0000313" key="1">
    <source>
        <dbReference type="EMBL" id="GAD17807.1"/>
    </source>
</evidence>
<keyword evidence="2" id="KW-1185">Reference proteome</keyword>